<dbReference type="EMBL" id="LACB01000415">
    <property type="protein sequence ID" value="KAJ9483599.1"/>
    <property type="molecule type" value="Genomic_DNA"/>
</dbReference>
<dbReference type="AlphaFoldDB" id="A0AAI9X4Y7"/>
<sequence>MFMCIKYICTLPWPCQAPNNRSGCWCAPADTHFSPDNPIYNFMYLLYDLPIQKVLRHPVNITCIFSALELAKVIGSVRIYIKSLT</sequence>
<comment type="caution">
    <text evidence="1">The sequence shown here is derived from an EMBL/GenBank/DDBJ whole genome shotgun (WGS) entry which is preliminary data.</text>
</comment>
<keyword evidence="2" id="KW-1185">Reference proteome</keyword>
<reference evidence="1" key="1">
    <citation type="submission" date="2015-06" db="EMBL/GenBank/DDBJ databases">
        <authorList>
            <person name="Nguyen H."/>
        </authorList>
    </citation>
    <scope>NUCLEOTIDE SEQUENCE</scope>
    <source>
        <strain evidence="1">DAOM 180753</strain>
    </source>
</reference>
<evidence type="ECO:0000313" key="1">
    <source>
        <dbReference type="EMBL" id="KAJ9483599.1"/>
    </source>
</evidence>
<protein>
    <submittedName>
        <fullName evidence="1">Uncharacterized protein</fullName>
    </submittedName>
</protein>
<reference evidence="1" key="2">
    <citation type="journal article" date="2016" name="Fungal Biol.">
        <title>Ochratoxin A production by Penicillium thymicola.</title>
        <authorList>
            <person name="Nguyen H.D.T."/>
            <person name="McMullin D.R."/>
            <person name="Ponomareva E."/>
            <person name="Riley R."/>
            <person name="Pomraning K.R."/>
            <person name="Baker S.E."/>
            <person name="Seifert K.A."/>
        </authorList>
    </citation>
    <scope>NUCLEOTIDE SEQUENCE</scope>
    <source>
        <strain evidence="1">DAOM 180753</strain>
    </source>
</reference>
<dbReference type="Proteomes" id="UP001227192">
    <property type="component" value="Unassembled WGS sequence"/>
</dbReference>
<organism evidence="1 2">
    <name type="scientific">Penicillium thymicola</name>
    <dbReference type="NCBI Taxonomy" id="293382"/>
    <lineage>
        <taxon>Eukaryota</taxon>
        <taxon>Fungi</taxon>
        <taxon>Dikarya</taxon>
        <taxon>Ascomycota</taxon>
        <taxon>Pezizomycotina</taxon>
        <taxon>Eurotiomycetes</taxon>
        <taxon>Eurotiomycetidae</taxon>
        <taxon>Eurotiales</taxon>
        <taxon>Aspergillaceae</taxon>
        <taxon>Penicillium</taxon>
    </lineage>
</organism>
<proteinExistence type="predicted"/>
<name>A0AAI9X4Y7_PENTH</name>
<accession>A0AAI9X4Y7</accession>
<gene>
    <name evidence="1" type="ORF">VN97_g9807</name>
</gene>
<evidence type="ECO:0000313" key="2">
    <source>
        <dbReference type="Proteomes" id="UP001227192"/>
    </source>
</evidence>